<protein>
    <recommendedName>
        <fullName evidence="5">NAD kinase</fullName>
        <ecNumber evidence="5">2.7.1.23</ecNumber>
    </recommendedName>
    <alternativeName>
        <fullName evidence="5">ATP-dependent NAD kinase</fullName>
    </alternativeName>
</protein>
<dbReference type="GO" id="GO:0005737">
    <property type="term" value="C:cytoplasm"/>
    <property type="evidence" value="ECO:0007669"/>
    <property type="project" value="UniProtKB-SubCell"/>
</dbReference>
<feature type="binding site" evidence="5">
    <location>
        <begin position="140"/>
        <end position="141"/>
    </location>
    <ligand>
        <name>NAD(+)</name>
        <dbReference type="ChEBI" id="CHEBI:57540"/>
    </ligand>
</feature>
<evidence type="ECO:0000256" key="1">
    <source>
        <dbReference type="ARBA" id="ARBA00022679"/>
    </source>
</evidence>
<feature type="binding site" evidence="5">
    <location>
        <begin position="183"/>
        <end position="188"/>
    </location>
    <ligand>
        <name>NAD(+)</name>
        <dbReference type="ChEBI" id="CHEBI:57540"/>
    </ligand>
</feature>
<dbReference type="SUPFAM" id="SSF111331">
    <property type="entry name" value="NAD kinase/diacylglycerol kinase-like"/>
    <property type="match status" value="1"/>
</dbReference>
<dbReference type="GO" id="GO:0046872">
    <property type="term" value="F:metal ion binding"/>
    <property type="evidence" value="ECO:0007669"/>
    <property type="project" value="UniProtKB-UniRule"/>
</dbReference>
<feature type="active site" description="Proton acceptor" evidence="5">
    <location>
        <position position="68"/>
    </location>
</feature>
<keyword evidence="2 5" id="KW-0418">Kinase</keyword>
<keyword evidence="1 5" id="KW-0808">Transferase</keyword>
<comment type="function">
    <text evidence="5">Involved in the regulation of the intracellular balance of NAD and NADP, and is a key enzyme in the biosynthesis of NADP. Catalyzes specifically the phosphorylation on 2'-hydroxyl of the adenosine moiety of NAD to yield NADP.</text>
</comment>
<proteinExistence type="inferred from homology"/>
<feature type="binding site" evidence="5">
    <location>
        <position position="172"/>
    </location>
    <ligand>
        <name>NAD(+)</name>
        <dbReference type="ChEBI" id="CHEBI:57540"/>
    </ligand>
</feature>
<dbReference type="GO" id="GO:0006741">
    <property type="term" value="P:NADP+ biosynthetic process"/>
    <property type="evidence" value="ECO:0007669"/>
    <property type="project" value="UniProtKB-UniRule"/>
</dbReference>
<dbReference type="EMBL" id="DTAI01000072">
    <property type="protein sequence ID" value="HGN36382.1"/>
    <property type="molecule type" value="Genomic_DNA"/>
</dbReference>
<feature type="binding site" evidence="5">
    <location>
        <position position="73"/>
    </location>
    <ligand>
        <name>NAD(+)</name>
        <dbReference type="ChEBI" id="CHEBI:57540"/>
    </ligand>
</feature>
<evidence type="ECO:0000256" key="5">
    <source>
        <dbReference type="HAMAP-Rule" id="MF_00361"/>
    </source>
</evidence>
<dbReference type="Pfam" id="PF20143">
    <property type="entry name" value="NAD_kinase_C"/>
    <property type="match status" value="1"/>
</dbReference>
<dbReference type="HAMAP" id="MF_00361">
    <property type="entry name" value="NAD_kinase"/>
    <property type="match status" value="1"/>
</dbReference>
<evidence type="ECO:0000256" key="2">
    <source>
        <dbReference type="ARBA" id="ARBA00022777"/>
    </source>
</evidence>
<dbReference type="Gene3D" id="2.60.200.30">
    <property type="entry name" value="Probable inorganic polyphosphate/atp-NAD kinase, domain 2"/>
    <property type="match status" value="1"/>
</dbReference>
<dbReference type="InterPro" id="IPR016064">
    <property type="entry name" value="NAD/diacylglycerol_kinase_sf"/>
</dbReference>
<dbReference type="AlphaFoldDB" id="A0A7J3I6S9"/>
<dbReference type="EC" id="2.7.1.23" evidence="5"/>
<dbReference type="InterPro" id="IPR017438">
    <property type="entry name" value="ATP-NAD_kinase_N"/>
</dbReference>
<feature type="binding site" evidence="5">
    <location>
        <position position="180"/>
    </location>
    <ligand>
        <name>NAD(+)</name>
        <dbReference type="ChEBI" id="CHEBI:57540"/>
    </ligand>
</feature>
<keyword evidence="4 5" id="KW-0520">NAD</keyword>
<dbReference type="PANTHER" id="PTHR20275:SF0">
    <property type="entry name" value="NAD KINASE"/>
    <property type="match status" value="1"/>
</dbReference>
<accession>A0A7J3I6S9</accession>
<comment type="subcellular location">
    <subcellularLocation>
        <location evidence="5">Cytoplasm</location>
    </subcellularLocation>
</comment>
<dbReference type="InterPro" id="IPR002504">
    <property type="entry name" value="NADK"/>
</dbReference>
<dbReference type="InterPro" id="IPR017437">
    <property type="entry name" value="ATP-NAD_kinase_PpnK-typ_C"/>
</dbReference>
<evidence type="ECO:0000313" key="6">
    <source>
        <dbReference type="EMBL" id="HGN36382.1"/>
    </source>
</evidence>
<feature type="binding site" evidence="5">
    <location>
        <position position="207"/>
    </location>
    <ligand>
        <name>NAD(+)</name>
        <dbReference type="ChEBI" id="CHEBI:57540"/>
    </ligand>
</feature>
<feature type="binding site" evidence="5">
    <location>
        <position position="242"/>
    </location>
    <ligand>
        <name>NAD(+)</name>
        <dbReference type="ChEBI" id="CHEBI:57540"/>
    </ligand>
</feature>
<evidence type="ECO:0000256" key="4">
    <source>
        <dbReference type="ARBA" id="ARBA00023027"/>
    </source>
</evidence>
<dbReference type="Pfam" id="PF01513">
    <property type="entry name" value="NAD_kinase"/>
    <property type="match status" value="1"/>
</dbReference>
<keyword evidence="3 5" id="KW-0521">NADP</keyword>
<sequence>MDIRRVGIVVKKGSSQGYEIAHRLLSYGSSVLGLDMHIDEEALPDIKWDRMFKVGIDPVDLVVVIGGDGTFLRTFHRLGLLDIPIMGVRLGRRGFLLDIKPDEALDRLRDAVEGRFRLVEYMRLEVSLDTSSTSIPLALNDVVIAGWRYTRAKVVSLSIYVDGEYIYGIDGDGVIVATPLGSSAYALSAGGPIIDVDLESIIIVPLAPIQFNAKPIVLPPSKVVEVRTSGDSDPIACIVDGQSIEVVEPGRSIVVRRSARSAKVLRFHRVNTYARLHEIYG</sequence>
<evidence type="ECO:0000313" key="7">
    <source>
        <dbReference type="EMBL" id="HGQ18139.1"/>
    </source>
</evidence>
<organism evidence="6">
    <name type="scientific">Ignisphaera aggregans</name>
    <dbReference type="NCBI Taxonomy" id="334771"/>
    <lineage>
        <taxon>Archaea</taxon>
        <taxon>Thermoproteota</taxon>
        <taxon>Thermoprotei</taxon>
        <taxon>Desulfurococcales</taxon>
        <taxon>Desulfurococcaceae</taxon>
        <taxon>Ignisphaera</taxon>
    </lineage>
</organism>
<dbReference type="Gene3D" id="3.40.50.10330">
    <property type="entry name" value="Probable inorganic polyphosphate/atp-NAD kinase, domain 1"/>
    <property type="match status" value="1"/>
</dbReference>
<keyword evidence="5" id="KW-0547">Nucleotide-binding</keyword>
<dbReference type="GO" id="GO:0019674">
    <property type="term" value="P:NAD+ metabolic process"/>
    <property type="evidence" value="ECO:0007669"/>
    <property type="project" value="InterPro"/>
</dbReference>
<keyword evidence="5" id="KW-0067">ATP-binding</keyword>
<keyword evidence="5" id="KW-0963">Cytoplasm</keyword>
<dbReference type="GO" id="GO:0005524">
    <property type="term" value="F:ATP binding"/>
    <property type="evidence" value="ECO:0007669"/>
    <property type="project" value="UniProtKB-KW"/>
</dbReference>
<evidence type="ECO:0000256" key="3">
    <source>
        <dbReference type="ARBA" id="ARBA00022857"/>
    </source>
</evidence>
<comment type="cofactor">
    <cofactor evidence="5">
        <name>a divalent metal cation</name>
        <dbReference type="ChEBI" id="CHEBI:60240"/>
    </cofactor>
</comment>
<comment type="caution">
    <text evidence="6">The sequence shown here is derived from an EMBL/GenBank/DDBJ whole genome shotgun (WGS) entry which is preliminary data.</text>
</comment>
<comment type="caution">
    <text evidence="5">Lacks conserved residue(s) required for the propagation of feature annotation.</text>
</comment>
<comment type="similarity">
    <text evidence="5">Belongs to the NAD kinase family.</text>
</comment>
<gene>
    <name evidence="5" type="primary">nadK</name>
    <name evidence="6" type="ORF">ENT87_02380</name>
    <name evidence="7" type="ORF">ENU30_04080</name>
</gene>
<comment type="catalytic activity">
    <reaction evidence="5">
        <text>NAD(+) + ATP = ADP + NADP(+) + H(+)</text>
        <dbReference type="Rhea" id="RHEA:18629"/>
        <dbReference type="ChEBI" id="CHEBI:15378"/>
        <dbReference type="ChEBI" id="CHEBI:30616"/>
        <dbReference type="ChEBI" id="CHEBI:57540"/>
        <dbReference type="ChEBI" id="CHEBI:58349"/>
        <dbReference type="ChEBI" id="CHEBI:456216"/>
        <dbReference type="EC" id="2.7.1.23"/>
    </reaction>
</comment>
<feature type="binding site" evidence="5">
    <location>
        <begin position="68"/>
        <end position="69"/>
    </location>
    <ligand>
        <name>NAD(+)</name>
        <dbReference type="ChEBI" id="CHEBI:57540"/>
    </ligand>
</feature>
<feature type="binding site" evidence="5">
    <location>
        <position position="153"/>
    </location>
    <ligand>
        <name>NAD(+)</name>
        <dbReference type="ChEBI" id="CHEBI:57540"/>
    </ligand>
</feature>
<dbReference type="EMBL" id="DTBZ01000078">
    <property type="protein sequence ID" value="HGQ18139.1"/>
    <property type="molecule type" value="Genomic_DNA"/>
</dbReference>
<reference evidence="6" key="1">
    <citation type="journal article" date="2020" name="mSystems">
        <title>Genome- and Community-Level Interaction Insights into Carbon Utilization and Element Cycling Functions of Hydrothermarchaeota in Hydrothermal Sediment.</title>
        <authorList>
            <person name="Zhou Z."/>
            <person name="Liu Y."/>
            <person name="Xu W."/>
            <person name="Pan J."/>
            <person name="Luo Z.H."/>
            <person name="Li M."/>
        </authorList>
    </citation>
    <scope>NUCLEOTIDE SEQUENCE [LARGE SCALE GENOMIC DNA]</scope>
    <source>
        <strain evidence="6">SpSt-618</strain>
        <strain evidence="7">SpSt-657</strain>
    </source>
</reference>
<dbReference type="GO" id="GO:0003951">
    <property type="term" value="F:NAD+ kinase activity"/>
    <property type="evidence" value="ECO:0007669"/>
    <property type="project" value="UniProtKB-UniRule"/>
</dbReference>
<dbReference type="PANTHER" id="PTHR20275">
    <property type="entry name" value="NAD KINASE"/>
    <property type="match status" value="1"/>
</dbReference>
<name>A0A7J3I6S9_9CREN</name>